<name>A0A8T1GNY1_9STRA</name>
<dbReference type="EMBL" id="RCML01000082">
    <property type="protein sequence ID" value="KAG2992724.1"/>
    <property type="molecule type" value="Genomic_DNA"/>
</dbReference>
<proteinExistence type="predicted"/>
<evidence type="ECO:0000313" key="5">
    <source>
        <dbReference type="Proteomes" id="UP000697107"/>
    </source>
</evidence>
<dbReference type="Proteomes" id="UP000697107">
    <property type="component" value="Unassembled WGS sequence"/>
</dbReference>
<comment type="caution">
    <text evidence="3">The sequence shown here is derived from an EMBL/GenBank/DDBJ whole genome shotgun (WGS) entry which is preliminary data.</text>
</comment>
<evidence type="ECO:0000313" key="4">
    <source>
        <dbReference type="EMBL" id="KAG3224093.1"/>
    </source>
</evidence>
<evidence type="ECO:0000313" key="3">
    <source>
        <dbReference type="EMBL" id="KAG2992724.1"/>
    </source>
</evidence>
<protein>
    <submittedName>
        <fullName evidence="3">Uncharacterized protein</fullName>
    </submittedName>
</protein>
<dbReference type="Proteomes" id="UP000774804">
    <property type="component" value="Unassembled WGS sequence"/>
</dbReference>
<dbReference type="Proteomes" id="UP000736787">
    <property type="component" value="Unassembled WGS sequence"/>
</dbReference>
<dbReference type="Proteomes" id="UP000760860">
    <property type="component" value="Unassembled WGS sequence"/>
</dbReference>
<accession>A0A8T1GNY1</accession>
<dbReference type="EMBL" id="RCMI01000006">
    <property type="protein sequence ID" value="KAG2943938.1"/>
    <property type="molecule type" value="Genomic_DNA"/>
</dbReference>
<dbReference type="AlphaFoldDB" id="A0A8T1GNY1"/>
<gene>
    <name evidence="1" type="ORF">PC115_g560</name>
    <name evidence="2" type="ORF">PC117_g4638</name>
    <name evidence="3" type="ORF">PC118_g4404</name>
    <name evidence="4" type="ORF">PC129_g5243</name>
</gene>
<evidence type="ECO:0000313" key="2">
    <source>
        <dbReference type="EMBL" id="KAG2950207.1"/>
    </source>
</evidence>
<organism evidence="3 5">
    <name type="scientific">Phytophthora cactorum</name>
    <dbReference type="NCBI Taxonomy" id="29920"/>
    <lineage>
        <taxon>Eukaryota</taxon>
        <taxon>Sar</taxon>
        <taxon>Stramenopiles</taxon>
        <taxon>Oomycota</taxon>
        <taxon>Peronosporomycetes</taxon>
        <taxon>Peronosporales</taxon>
        <taxon>Peronosporaceae</taxon>
        <taxon>Phytophthora</taxon>
    </lineage>
</organism>
<sequence length="44" mass="4946">MDESFTLEALKAELKVTRNTPKDSKEFQAVILLVEARALNKILA</sequence>
<dbReference type="EMBL" id="RCMK01000075">
    <property type="protein sequence ID" value="KAG2950207.1"/>
    <property type="molecule type" value="Genomic_DNA"/>
</dbReference>
<evidence type="ECO:0000313" key="1">
    <source>
        <dbReference type="EMBL" id="KAG2943938.1"/>
    </source>
</evidence>
<dbReference type="EMBL" id="RCMV01000123">
    <property type="protein sequence ID" value="KAG3224093.1"/>
    <property type="molecule type" value="Genomic_DNA"/>
</dbReference>
<reference evidence="3" key="1">
    <citation type="submission" date="2018-10" db="EMBL/GenBank/DDBJ databases">
        <title>Effector identification in a new, highly contiguous assembly of the strawberry crown rot pathogen Phytophthora cactorum.</title>
        <authorList>
            <person name="Armitage A.D."/>
            <person name="Nellist C.F."/>
            <person name="Bates H."/>
            <person name="Vickerstaff R.J."/>
            <person name="Harrison R.J."/>
        </authorList>
    </citation>
    <scope>NUCLEOTIDE SEQUENCE</scope>
    <source>
        <strain evidence="1">4032</strain>
        <strain evidence="2">4040</strain>
        <strain evidence="3">P415</strain>
        <strain evidence="4">P421</strain>
    </source>
</reference>